<organism evidence="1 2">
    <name type="scientific">Tanacetum coccineum</name>
    <dbReference type="NCBI Taxonomy" id="301880"/>
    <lineage>
        <taxon>Eukaryota</taxon>
        <taxon>Viridiplantae</taxon>
        <taxon>Streptophyta</taxon>
        <taxon>Embryophyta</taxon>
        <taxon>Tracheophyta</taxon>
        <taxon>Spermatophyta</taxon>
        <taxon>Magnoliopsida</taxon>
        <taxon>eudicotyledons</taxon>
        <taxon>Gunneridae</taxon>
        <taxon>Pentapetalae</taxon>
        <taxon>asterids</taxon>
        <taxon>campanulids</taxon>
        <taxon>Asterales</taxon>
        <taxon>Asteraceae</taxon>
        <taxon>Asteroideae</taxon>
        <taxon>Anthemideae</taxon>
        <taxon>Anthemidinae</taxon>
        <taxon>Tanacetum</taxon>
    </lineage>
</organism>
<comment type="caution">
    <text evidence="1">The sequence shown here is derived from an EMBL/GenBank/DDBJ whole genome shotgun (WGS) entry which is preliminary data.</text>
</comment>
<evidence type="ECO:0000313" key="2">
    <source>
        <dbReference type="Proteomes" id="UP001151760"/>
    </source>
</evidence>
<proteinExistence type="predicted"/>
<dbReference type="EMBL" id="BQNB010010349">
    <property type="protein sequence ID" value="GJS76072.1"/>
    <property type="molecule type" value="Genomic_DNA"/>
</dbReference>
<name>A0ABQ4YGJ0_9ASTR</name>
<keyword evidence="2" id="KW-1185">Reference proteome</keyword>
<reference evidence="1" key="2">
    <citation type="submission" date="2022-01" db="EMBL/GenBank/DDBJ databases">
        <authorList>
            <person name="Yamashiro T."/>
            <person name="Shiraishi A."/>
            <person name="Satake H."/>
            <person name="Nakayama K."/>
        </authorList>
    </citation>
    <scope>NUCLEOTIDE SEQUENCE</scope>
</reference>
<dbReference type="Proteomes" id="UP001151760">
    <property type="component" value="Unassembled WGS sequence"/>
</dbReference>
<accession>A0ABQ4YGJ0</accession>
<protein>
    <submittedName>
        <fullName evidence="1">Uncharacterized protein</fullName>
    </submittedName>
</protein>
<reference evidence="1" key="1">
    <citation type="journal article" date="2022" name="Int. J. Mol. Sci.">
        <title>Draft Genome of Tanacetum Coccineum: Genomic Comparison of Closely Related Tanacetum-Family Plants.</title>
        <authorList>
            <person name="Yamashiro T."/>
            <person name="Shiraishi A."/>
            <person name="Nakayama K."/>
            <person name="Satake H."/>
        </authorList>
    </citation>
    <scope>NUCLEOTIDE SEQUENCE</scope>
</reference>
<sequence length="172" mass="18939">MVRLVLVSEAKRASPIWSLVLDHWRLDVFGGWLHWEEKTGRSNFVSKPSVVGNWPSLGCRSTSISDEMLGWYTLQNFPSLKLEFDVIDVACEEYSQEVLGFSGNSESGNPTPISKPIIAKSSPSLTSFEGGDFILEEIKGYLASDSVPPGILSRSSLDKVNFSPHFLFPVGG</sequence>
<evidence type="ECO:0000313" key="1">
    <source>
        <dbReference type="EMBL" id="GJS76072.1"/>
    </source>
</evidence>
<gene>
    <name evidence="1" type="ORF">Tco_0725953</name>
</gene>